<keyword evidence="2" id="KW-1185">Reference proteome</keyword>
<sequence length="54" mass="6066">MKDEVLIEGRQMVELANVVVVTIDQGLEDEGWQFGLGRLTDGAMIFEIARDENN</sequence>
<organism evidence="1 2">
    <name type="scientific">Phakopsora pachyrhizi</name>
    <name type="common">Asian soybean rust disease fungus</name>
    <dbReference type="NCBI Taxonomy" id="170000"/>
    <lineage>
        <taxon>Eukaryota</taxon>
        <taxon>Fungi</taxon>
        <taxon>Dikarya</taxon>
        <taxon>Basidiomycota</taxon>
        <taxon>Pucciniomycotina</taxon>
        <taxon>Pucciniomycetes</taxon>
        <taxon>Pucciniales</taxon>
        <taxon>Phakopsoraceae</taxon>
        <taxon>Phakopsora</taxon>
    </lineage>
</organism>
<proteinExistence type="predicted"/>
<accession>A0AAV0AFJ7</accession>
<dbReference type="Proteomes" id="UP001153365">
    <property type="component" value="Unassembled WGS sequence"/>
</dbReference>
<protein>
    <submittedName>
        <fullName evidence="1">Uncharacterized protein</fullName>
    </submittedName>
</protein>
<feature type="non-terminal residue" evidence="1">
    <location>
        <position position="54"/>
    </location>
</feature>
<name>A0AAV0AFJ7_PHAPC</name>
<evidence type="ECO:0000313" key="1">
    <source>
        <dbReference type="EMBL" id="CAH7666199.1"/>
    </source>
</evidence>
<reference evidence="1" key="1">
    <citation type="submission" date="2022-06" db="EMBL/GenBank/DDBJ databases">
        <authorList>
            <consortium name="SYNGENTA / RWTH Aachen University"/>
        </authorList>
    </citation>
    <scope>NUCLEOTIDE SEQUENCE</scope>
</reference>
<gene>
    <name evidence="1" type="ORF">PPACK8108_LOCUS536</name>
</gene>
<dbReference type="EMBL" id="CALTRL010000077">
    <property type="protein sequence ID" value="CAH7666199.1"/>
    <property type="molecule type" value="Genomic_DNA"/>
</dbReference>
<dbReference type="AlphaFoldDB" id="A0AAV0AFJ7"/>
<comment type="caution">
    <text evidence="1">The sequence shown here is derived from an EMBL/GenBank/DDBJ whole genome shotgun (WGS) entry which is preliminary data.</text>
</comment>
<evidence type="ECO:0000313" key="2">
    <source>
        <dbReference type="Proteomes" id="UP001153365"/>
    </source>
</evidence>